<evidence type="ECO:0000256" key="2">
    <source>
        <dbReference type="SAM" id="Phobius"/>
    </source>
</evidence>
<dbReference type="Proteomes" id="UP001501490">
    <property type="component" value="Unassembled WGS sequence"/>
</dbReference>
<sequence>MTDSATSRGDDAGTGAAEDTAPGPATVDPEPMEDQAFQLRAAPPIRALAIASAAAIAGAVVIALSGHPATTAVGAVVLAFGVLLAGAALLLTARLRSTVTLTADGIAVARGRNRARLDWGDIERVEQHDHRLVALAREGKRDLVIVVPARRGATYAALVESLRVRLDASRGYGTSTG</sequence>
<feature type="transmembrane region" description="Helical" evidence="2">
    <location>
        <begin position="72"/>
        <end position="91"/>
    </location>
</feature>
<keyword evidence="2" id="KW-1133">Transmembrane helix</keyword>
<proteinExistence type="predicted"/>
<evidence type="ECO:0000256" key="1">
    <source>
        <dbReference type="SAM" id="MobiDB-lite"/>
    </source>
</evidence>
<accession>A0ABP7AMK8</accession>
<evidence type="ECO:0000313" key="4">
    <source>
        <dbReference type="Proteomes" id="UP001501490"/>
    </source>
</evidence>
<feature type="region of interest" description="Disordered" evidence="1">
    <location>
        <begin position="1"/>
        <end position="30"/>
    </location>
</feature>
<feature type="compositionally biased region" description="Low complexity" evidence="1">
    <location>
        <begin position="13"/>
        <end position="26"/>
    </location>
</feature>
<feature type="transmembrane region" description="Helical" evidence="2">
    <location>
        <begin position="47"/>
        <end position="66"/>
    </location>
</feature>
<organism evidence="3 4">
    <name type="scientific">Microlunatus ginsengisoli</name>
    <dbReference type="NCBI Taxonomy" id="363863"/>
    <lineage>
        <taxon>Bacteria</taxon>
        <taxon>Bacillati</taxon>
        <taxon>Actinomycetota</taxon>
        <taxon>Actinomycetes</taxon>
        <taxon>Propionibacteriales</taxon>
        <taxon>Propionibacteriaceae</taxon>
        <taxon>Microlunatus</taxon>
    </lineage>
</organism>
<dbReference type="EMBL" id="BAABAB010000042">
    <property type="protein sequence ID" value="GAA3636357.1"/>
    <property type="molecule type" value="Genomic_DNA"/>
</dbReference>
<comment type="caution">
    <text evidence="3">The sequence shown here is derived from an EMBL/GenBank/DDBJ whole genome shotgun (WGS) entry which is preliminary data.</text>
</comment>
<reference evidence="4" key="1">
    <citation type="journal article" date="2019" name="Int. J. Syst. Evol. Microbiol.">
        <title>The Global Catalogue of Microorganisms (GCM) 10K type strain sequencing project: providing services to taxonomists for standard genome sequencing and annotation.</title>
        <authorList>
            <consortium name="The Broad Institute Genomics Platform"/>
            <consortium name="The Broad Institute Genome Sequencing Center for Infectious Disease"/>
            <person name="Wu L."/>
            <person name="Ma J."/>
        </authorList>
    </citation>
    <scope>NUCLEOTIDE SEQUENCE [LARGE SCALE GENOMIC DNA]</scope>
    <source>
        <strain evidence="4">JCM 16929</strain>
    </source>
</reference>
<keyword evidence="2" id="KW-0472">Membrane</keyword>
<evidence type="ECO:0008006" key="5">
    <source>
        <dbReference type="Google" id="ProtNLM"/>
    </source>
</evidence>
<keyword evidence="2" id="KW-0812">Transmembrane</keyword>
<dbReference type="RefSeq" id="WP_344808567.1">
    <property type="nucleotide sequence ID" value="NZ_BAABAB010000042.1"/>
</dbReference>
<name>A0ABP7AMK8_9ACTN</name>
<protein>
    <recommendedName>
        <fullName evidence="5">PH domain-containing protein</fullName>
    </recommendedName>
</protein>
<gene>
    <name evidence="3" type="ORF">GCM10022236_43650</name>
</gene>
<keyword evidence="4" id="KW-1185">Reference proteome</keyword>
<evidence type="ECO:0000313" key="3">
    <source>
        <dbReference type="EMBL" id="GAA3636357.1"/>
    </source>
</evidence>